<protein>
    <submittedName>
        <fullName evidence="1">Uncharacterized protein</fullName>
    </submittedName>
</protein>
<reference evidence="1 2" key="1">
    <citation type="submission" date="2024-02" db="EMBL/GenBank/DDBJ databases">
        <title>STSV induces naive adaptation in Sulfolobus.</title>
        <authorList>
            <person name="Xiang X."/>
            <person name="Song M."/>
        </authorList>
    </citation>
    <scope>NUCLEOTIDE SEQUENCE [LARGE SCALE GENOMIC DNA]</scope>
    <source>
        <strain evidence="1 2">RT2</strain>
    </source>
</reference>
<dbReference type="Proteomes" id="UP001432202">
    <property type="component" value="Chromosome"/>
</dbReference>
<keyword evidence="2" id="KW-1185">Reference proteome</keyword>
<proteinExistence type="predicted"/>
<evidence type="ECO:0000313" key="1">
    <source>
        <dbReference type="EMBL" id="WWQ60205.1"/>
    </source>
</evidence>
<dbReference type="EMBL" id="CP146016">
    <property type="protein sequence ID" value="WWQ60205.1"/>
    <property type="molecule type" value="Genomic_DNA"/>
</dbReference>
<sequence length="130" mass="15471">MTLERVVRVLAYYRDPALIERIASNFRKLFMDINWIYGWKVNDDNLYEFYIGVKDHNNFHTAILLLSKTVDIERVEILEDAQLKRIIIREGKIIEDQSEKINEGDMIIYVPVFNKIKGYSWGETYVKSIH</sequence>
<name>A0AAX4L0S4_9CREN</name>
<dbReference type="RefSeq" id="WP_338600598.1">
    <property type="nucleotide sequence ID" value="NZ_CP146016.1"/>
</dbReference>
<gene>
    <name evidence="1" type="ORF">V6M85_12260</name>
</gene>
<dbReference type="AlphaFoldDB" id="A0AAX4L0S4"/>
<evidence type="ECO:0000313" key="2">
    <source>
        <dbReference type="Proteomes" id="UP001432202"/>
    </source>
</evidence>
<organism evidence="1 2">
    <name type="scientific">Sulfolobus tengchongensis</name>
    <dbReference type="NCBI Taxonomy" id="207809"/>
    <lineage>
        <taxon>Archaea</taxon>
        <taxon>Thermoproteota</taxon>
        <taxon>Thermoprotei</taxon>
        <taxon>Sulfolobales</taxon>
        <taxon>Sulfolobaceae</taxon>
        <taxon>Sulfolobus</taxon>
    </lineage>
</organism>
<dbReference type="GeneID" id="89337555"/>
<accession>A0AAX4L0S4</accession>